<feature type="transmembrane region" description="Helical" evidence="8">
    <location>
        <begin position="114"/>
        <end position="132"/>
    </location>
</feature>
<dbReference type="InterPro" id="IPR004841">
    <property type="entry name" value="AA-permease/SLC12A_dom"/>
</dbReference>
<feature type="transmembrane region" description="Helical" evidence="8">
    <location>
        <begin position="464"/>
        <end position="487"/>
    </location>
</feature>
<evidence type="ECO:0000256" key="6">
    <source>
        <dbReference type="ARBA" id="ARBA00022989"/>
    </source>
</evidence>
<comment type="caution">
    <text evidence="10">The sequence shown here is derived from an EMBL/GenBank/DDBJ whole genome shotgun (WGS) entry which is preliminary data.</text>
</comment>
<keyword evidence="7 8" id="KW-0472">Membrane</keyword>
<feature type="transmembrane region" description="Helical" evidence="8">
    <location>
        <begin position="507"/>
        <end position="529"/>
    </location>
</feature>
<dbReference type="Proteomes" id="UP000286045">
    <property type="component" value="Unassembled WGS sequence"/>
</dbReference>
<evidence type="ECO:0000256" key="2">
    <source>
        <dbReference type="ARBA" id="ARBA00022448"/>
    </source>
</evidence>
<keyword evidence="5" id="KW-0029">Amino-acid transport</keyword>
<dbReference type="FunFam" id="1.20.1740.10:FF:000017">
    <property type="entry name" value="Amino acid permease"/>
    <property type="match status" value="1"/>
</dbReference>
<dbReference type="NCBIfam" id="TIGR00913">
    <property type="entry name" value="2A0310"/>
    <property type="match status" value="1"/>
</dbReference>
<keyword evidence="6 8" id="KW-1133">Transmembrane helix</keyword>
<feature type="transmembrane region" description="Helical" evidence="8">
    <location>
        <begin position="222"/>
        <end position="240"/>
    </location>
</feature>
<dbReference type="PANTHER" id="PTHR43341:SF1">
    <property type="entry name" value="GENERAL AMINO-ACID PERMEASE GAP1"/>
    <property type="match status" value="1"/>
</dbReference>
<comment type="subcellular location">
    <subcellularLocation>
        <location evidence="1">Cell membrane</location>
        <topology evidence="1">Multi-pass membrane protein</topology>
    </subcellularLocation>
</comment>
<dbReference type="InterPro" id="IPR004762">
    <property type="entry name" value="Amino_acid_permease_fungi"/>
</dbReference>
<dbReference type="STRING" id="363999.A0A439DBV0"/>
<evidence type="ECO:0000256" key="1">
    <source>
        <dbReference type="ARBA" id="ARBA00004651"/>
    </source>
</evidence>
<dbReference type="GO" id="GO:0005886">
    <property type="term" value="C:plasma membrane"/>
    <property type="evidence" value="ECO:0007669"/>
    <property type="project" value="UniProtKB-SubCell"/>
</dbReference>
<dbReference type="Gene3D" id="1.20.1740.10">
    <property type="entry name" value="Amino acid/polyamine transporter I"/>
    <property type="match status" value="1"/>
</dbReference>
<keyword evidence="3" id="KW-1003">Cell membrane</keyword>
<keyword evidence="2" id="KW-0813">Transport</keyword>
<dbReference type="EMBL" id="RYZI01000066">
    <property type="protein sequence ID" value="RWA11885.1"/>
    <property type="molecule type" value="Genomic_DNA"/>
</dbReference>
<evidence type="ECO:0000256" key="7">
    <source>
        <dbReference type="ARBA" id="ARBA00023136"/>
    </source>
</evidence>
<feature type="transmembrane region" description="Helical" evidence="8">
    <location>
        <begin position="549"/>
        <end position="568"/>
    </location>
</feature>
<dbReference type="InterPro" id="IPR050524">
    <property type="entry name" value="APC_YAT"/>
</dbReference>
<reference evidence="10 11" key="1">
    <citation type="submission" date="2018-12" db="EMBL/GenBank/DDBJ databases">
        <title>Draft genome sequence of Xylaria grammica IHI A82.</title>
        <authorList>
            <person name="Buettner E."/>
            <person name="Kellner H."/>
        </authorList>
    </citation>
    <scope>NUCLEOTIDE SEQUENCE [LARGE SCALE GENOMIC DNA]</scope>
    <source>
        <strain evidence="10 11">IHI A82</strain>
    </source>
</reference>
<evidence type="ECO:0000256" key="5">
    <source>
        <dbReference type="ARBA" id="ARBA00022970"/>
    </source>
</evidence>
<evidence type="ECO:0000256" key="8">
    <source>
        <dbReference type="SAM" id="Phobius"/>
    </source>
</evidence>
<proteinExistence type="predicted"/>
<dbReference type="GO" id="GO:0015171">
    <property type="term" value="F:amino acid transmembrane transporter activity"/>
    <property type="evidence" value="ECO:0007669"/>
    <property type="project" value="TreeGrafter"/>
</dbReference>
<dbReference type="InterPro" id="IPR004840">
    <property type="entry name" value="Amino_acid_permease_CS"/>
</dbReference>
<evidence type="ECO:0000256" key="4">
    <source>
        <dbReference type="ARBA" id="ARBA00022692"/>
    </source>
</evidence>
<dbReference type="Pfam" id="PF00324">
    <property type="entry name" value="AA_permease"/>
    <property type="match status" value="1"/>
</dbReference>
<evidence type="ECO:0000259" key="9">
    <source>
        <dbReference type="Pfam" id="PF00324"/>
    </source>
</evidence>
<feature type="transmembrane region" description="Helical" evidence="8">
    <location>
        <begin position="434"/>
        <end position="452"/>
    </location>
</feature>
<keyword evidence="11" id="KW-1185">Reference proteome</keyword>
<keyword evidence="4 8" id="KW-0812">Transmembrane</keyword>
<name>A0A439DBV0_9PEZI</name>
<evidence type="ECO:0000313" key="11">
    <source>
        <dbReference type="Proteomes" id="UP000286045"/>
    </source>
</evidence>
<feature type="transmembrane region" description="Helical" evidence="8">
    <location>
        <begin position="144"/>
        <end position="171"/>
    </location>
</feature>
<gene>
    <name evidence="10" type="ORF">EKO27_g3213</name>
</gene>
<dbReference type="PANTHER" id="PTHR43341">
    <property type="entry name" value="AMINO ACID PERMEASE"/>
    <property type="match status" value="1"/>
</dbReference>
<feature type="domain" description="Amino acid permease/ SLC12A" evidence="9">
    <location>
        <begin position="113"/>
        <end position="571"/>
    </location>
</feature>
<organism evidence="10 11">
    <name type="scientific">Xylaria grammica</name>
    <dbReference type="NCBI Taxonomy" id="363999"/>
    <lineage>
        <taxon>Eukaryota</taxon>
        <taxon>Fungi</taxon>
        <taxon>Dikarya</taxon>
        <taxon>Ascomycota</taxon>
        <taxon>Pezizomycotina</taxon>
        <taxon>Sordariomycetes</taxon>
        <taxon>Xylariomycetidae</taxon>
        <taxon>Xylariales</taxon>
        <taxon>Xylariaceae</taxon>
        <taxon>Xylaria</taxon>
    </lineage>
</organism>
<evidence type="ECO:0000256" key="3">
    <source>
        <dbReference type="ARBA" id="ARBA00022475"/>
    </source>
</evidence>
<sequence>MPSSYSSRDIEMNMFPIKEDSLAPANSYTIREPLYDDVTPPSVFGQFIDGFRRDPAQRITPKDPLNEIHAAEAAQLYRPILARNGSNSHYYDLRLATLQTAQTHLARKLKGRHLQMIAIGGSIGTGLFVASGRALESGGPASVLLAYFIIGTMLYCTVQALGELAVSFPVAGSFSAYSTRFLHPSWGFAMGWNYAFQWVVALPLEIISASIVTTYWNPNLNKAVFVTIFLLAIVGINLCGVKGYGEAEFLFAIVKVVAVIGFILLGIVLNIGGAPGEGYIGGRYWREPGAFHNGFKGLCSVFVTAAFAFAGTELVGLAAAETANPRKSLPTAIKQVFWRITLFYVVALTLIGLLVPYDEKRLLLNEDVPAMASPFVIAIENAGIDVLPSIMNVVILISVLSVGNSSVFGSSRTLAALADQNQAPRILSYVDRRGRPLVAIMVSSSVGLLSYLADIQKEGEVLDWLVAISGLSSIFTWASICLAHIRFRRAWKLKGHKVSELAFRSQVGVFGSWLGLIINFLILVAQFWIGAWPVGYTMKSPTELAKSFFLVYLAAPVVVLFFLGHYLWHRTAWVRSVDMDVDTGRRDFNLPILIAQEREERKSWPKWKKMYKYMC</sequence>
<dbReference type="PROSITE" id="PS00218">
    <property type="entry name" value="AMINO_ACID_PERMEASE_1"/>
    <property type="match status" value="1"/>
</dbReference>
<dbReference type="AlphaFoldDB" id="A0A439DBV0"/>
<protein>
    <recommendedName>
        <fullName evidence="9">Amino acid permease/ SLC12A domain-containing protein</fullName>
    </recommendedName>
</protein>
<evidence type="ECO:0000313" key="10">
    <source>
        <dbReference type="EMBL" id="RWA11885.1"/>
    </source>
</evidence>
<accession>A0A439DBV0</accession>
<feature type="transmembrane region" description="Helical" evidence="8">
    <location>
        <begin position="192"/>
        <end position="216"/>
    </location>
</feature>
<feature type="transmembrane region" description="Helical" evidence="8">
    <location>
        <begin position="252"/>
        <end position="274"/>
    </location>
</feature>
<feature type="transmembrane region" description="Helical" evidence="8">
    <location>
        <begin position="294"/>
        <end position="315"/>
    </location>
</feature>
<feature type="transmembrane region" description="Helical" evidence="8">
    <location>
        <begin position="336"/>
        <end position="355"/>
    </location>
</feature>